<reference evidence="2 3" key="1">
    <citation type="journal article" date="2017" name="BMC Biol.">
        <title>Genomic innovations, transcriptional plasticity and gene loss underlying the evolution and divergence of two highly polyphagous and invasive Helicoverpa pest species.</title>
        <authorList>
            <person name="Pearce S.L."/>
            <person name="Clarke D.F."/>
            <person name="East P.D."/>
            <person name="Elfekih S."/>
            <person name="Gordon K.H."/>
            <person name="Jermiin L.S."/>
            <person name="McGaughran A."/>
            <person name="Oakeshott J.G."/>
            <person name="Papanikolaou A."/>
            <person name="Perera O.P."/>
            <person name="Rane R.V."/>
            <person name="Richards S."/>
            <person name="Tay W.T."/>
            <person name="Walsh T.K."/>
            <person name="Anderson A."/>
            <person name="Anderson C.J."/>
            <person name="Asgari S."/>
            <person name="Board P.G."/>
            <person name="Bretschneider A."/>
            <person name="Campbell P.M."/>
            <person name="Chertemps T."/>
            <person name="Christeller J.T."/>
            <person name="Coppin C.W."/>
            <person name="Downes S.J."/>
            <person name="Duan G."/>
            <person name="Farnsworth C.A."/>
            <person name="Good R.T."/>
            <person name="Han L.B."/>
            <person name="Han Y.C."/>
            <person name="Hatje K."/>
            <person name="Horne I."/>
            <person name="Huang Y.P."/>
            <person name="Hughes D.S."/>
            <person name="Jacquin-Joly E."/>
            <person name="James W."/>
            <person name="Jhangiani S."/>
            <person name="Kollmar M."/>
            <person name="Kuwar S.S."/>
            <person name="Li S."/>
            <person name="Liu N.Y."/>
            <person name="Maibeche M.T."/>
            <person name="Miller J.R."/>
            <person name="Montagne N."/>
            <person name="Perry T."/>
            <person name="Qu J."/>
            <person name="Song S.V."/>
            <person name="Sutton G.G."/>
            <person name="Vogel H."/>
            <person name="Walenz B.P."/>
            <person name="Xu W."/>
            <person name="Zhang H.J."/>
            <person name="Zou Z."/>
            <person name="Batterham P."/>
            <person name="Edwards O.R."/>
            <person name="Feyereisen R."/>
            <person name="Gibbs R.A."/>
            <person name="Heckel D.G."/>
            <person name="McGrath A."/>
            <person name="Robin C."/>
            <person name="Scherer S.E."/>
            <person name="Worley K.C."/>
            <person name="Wu Y.D."/>
        </authorList>
    </citation>
    <scope>NUCLEOTIDE SEQUENCE [LARGE SCALE GENOMIC DNA]</scope>
    <source>
        <strain evidence="2">Harm_GR_Male_#8</strain>
        <tissue evidence="2">Whole organism</tissue>
    </source>
</reference>
<protein>
    <recommendedName>
        <fullName evidence="4">Protein sleepless</fullName>
    </recommendedName>
</protein>
<dbReference type="Proteomes" id="UP000249218">
    <property type="component" value="Unassembled WGS sequence"/>
</dbReference>
<evidence type="ECO:0000313" key="2">
    <source>
        <dbReference type="EMBL" id="PZC71719.1"/>
    </source>
</evidence>
<sequence length="152" mass="17164">MELLKSALVKVVFVFSVFVGLCGAKDRDKEINCYLCNTMSSILNASDYTCRSDLTNVPTCKAHECQVVRIEYSGDEIIMRDCISRDEHGAMRTLLGPSSLKEKSVSRKFFGAKISWRSCDTELCNWGVAQRAQTLILFLSTVLPLSVYCYYF</sequence>
<keyword evidence="3" id="KW-1185">Reference proteome</keyword>
<organism evidence="2 3">
    <name type="scientific">Helicoverpa armigera</name>
    <name type="common">Cotton bollworm</name>
    <name type="synonym">Heliothis armigera</name>
    <dbReference type="NCBI Taxonomy" id="29058"/>
    <lineage>
        <taxon>Eukaryota</taxon>
        <taxon>Metazoa</taxon>
        <taxon>Ecdysozoa</taxon>
        <taxon>Arthropoda</taxon>
        <taxon>Hexapoda</taxon>
        <taxon>Insecta</taxon>
        <taxon>Pterygota</taxon>
        <taxon>Neoptera</taxon>
        <taxon>Endopterygota</taxon>
        <taxon>Lepidoptera</taxon>
        <taxon>Glossata</taxon>
        <taxon>Ditrysia</taxon>
        <taxon>Noctuoidea</taxon>
        <taxon>Noctuidae</taxon>
        <taxon>Heliothinae</taxon>
        <taxon>Helicoverpa</taxon>
    </lineage>
</organism>
<name>A0A2W1B6T7_HELAM</name>
<evidence type="ECO:0008006" key="4">
    <source>
        <dbReference type="Google" id="ProtNLM"/>
    </source>
</evidence>
<accession>A0A2W1B6T7</accession>
<evidence type="ECO:0000256" key="1">
    <source>
        <dbReference type="SAM" id="SignalP"/>
    </source>
</evidence>
<proteinExistence type="predicted"/>
<feature type="chain" id="PRO_5016089391" description="Protein sleepless" evidence="1">
    <location>
        <begin position="25"/>
        <end position="152"/>
    </location>
</feature>
<dbReference type="EMBL" id="KZ150263">
    <property type="protein sequence ID" value="PZC71719.1"/>
    <property type="molecule type" value="Genomic_DNA"/>
</dbReference>
<evidence type="ECO:0000313" key="3">
    <source>
        <dbReference type="Proteomes" id="UP000249218"/>
    </source>
</evidence>
<gene>
    <name evidence="2" type="primary">HaOG212589</name>
    <name evidence="2" type="ORF">B5X24_HaOG212589</name>
</gene>
<keyword evidence="1" id="KW-0732">Signal</keyword>
<dbReference type="AlphaFoldDB" id="A0A2W1B6T7"/>
<feature type="signal peptide" evidence="1">
    <location>
        <begin position="1"/>
        <end position="24"/>
    </location>
</feature>